<dbReference type="InterPro" id="IPR020846">
    <property type="entry name" value="MFS_dom"/>
</dbReference>
<comment type="subcellular location">
    <subcellularLocation>
        <location evidence="1">Cell membrane</location>
        <topology evidence="1">Multi-pass membrane protein</topology>
    </subcellularLocation>
</comment>
<reference evidence="7 8" key="1">
    <citation type="submission" date="2021-01" db="EMBL/GenBank/DDBJ databases">
        <title>Sequencing the genomes of 1000 actinobacteria strains.</title>
        <authorList>
            <person name="Klenk H.-P."/>
        </authorList>
    </citation>
    <scope>NUCLEOTIDE SEQUENCE [LARGE SCALE GENOMIC DNA]</scope>
    <source>
        <strain evidence="7 8">DSM 18239</strain>
    </source>
</reference>
<evidence type="ECO:0000313" key="8">
    <source>
        <dbReference type="Proteomes" id="UP000732378"/>
    </source>
</evidence>
<feature type="transmembrane region" description="Helical" evidence="5">
    <location>
        <begin position="393"/>
        <end position="411"/>
    </location>
</feature>
<dbReference type="InterPro" id="IPR005829">
    <property type="entry name" value="Sugar_transporter_CS"/>
</dbReference>
<feature type="transmembrane region" description="Helical" evidence="5">
    <location>
        <begin position="357"/>
        <end position="381"/>
    </location>
</feature>
<protein>
    <submittedName>
        <fullName evidence="7">Benzoate transport</fullName>
    </submittedName>
</protein>
<name>A0ABS2M9G7_9ACTN</name>
<dbReference type="PROSITE" id="PS50850">
    <property type="entry name" value="MFS"/>
    <property type="match status" value="1"/>
</dbReference>
<feature type="transmembrane region" description="Helical" evidence="5">
    <location>
        <begin position="153"/>
        <end position="174"/>
    </location>
</feature>
<feature type="transmembrane region" description="Helical" evidence="5">
    <location>
        <begin position="423"/>
        <end position="443"/>
    </location>
</feature>
<dbReference type="PROSITE" id="PS00216">
    <property type="entry name" value="SUGAR_TRANSPORT_1"/>
    <property type="match status" value="1"/>
</dbReference>
<dbReference type="PROSITE" id="PS00217">
    <property type="entry name" value="SUGAR_TRANSPORT_2"/>
    <property type="match status" value="1"/>
</dbReference>
<dbReference type="SUPFAM" id="SSF103473">
    <property type="entry name" value="MFS general substrate transporter"/>
    <property type="match status" value="1"/>
</dbReference>
<dbReference type="Gene3D" id="1.20.1250.20">
    <property type="entry name" value="MFS general substrate transporter like domains"/>
    <property type="match status" value="1"/>
</dbReference>
<feature type="transmembrane region" description="Helical" evidence="5">
    <location>
        <begin position="270"/>
        <end position="286"/>
    </location>
</feature>
<feature type="transmembrane region" description="Helical" evidence="5">
    <location>
        <begin position="180"/>
        <end position="202"/>
    </location>
</feature>
<feature type="transmembrane region" description="Helical" evidence="5">
    <location>
        <begin position="123"/>
        <end position="141"/>
    </location>
</feature>
<organism evidence="7 8">
    <name type="scientific">Nocardioides salarius</name>
    <dbReference type="NCBI Taxonomy" id="374513"/>
    <lineage>
        <taxon>Bacteria</taxon>
        <taxon>Bacillati</taxon>
        <taxon>Actinomycetota</taxon>
        <taxon>Actinomycetes</taxon>
        <taxon>Propionibacteriales</taxon>
        <taxon>Nocardioidaceae</taxon>
        <taxon>Nocardioides</taxon>
    </lineage>
</organism>
<proteinExistence type="predicted"/>
<feature type="domain" description="Major facilitator superfamily (MFS) profile" evidence="6">
    <location>
        <begin position="28"/>
        <end position="447"/>
    </location>
</feature>
<evidence type="ECO:0000256" key="3">
    <source>
        <dbReference type="ARBA" id="ARBA00022989"/>
    </source>
</evidence>
<sequence length="463" mass="46771">MSTPVAPPAPTLRARIDAAPMSRFQWGVIALCTLLNTLDGFDVMAMAFTAAGVGSTFALSGTQIGLLLSAGLVGMAAGSMLIAPLADSLGRRTVVLACVALSGIGMVGSALAPTALTLGGTRVLTGLGVGGILACTNVIASEFANARSRGLSIGIYTAGYGVGAMVGGLAAVALQDSFGWRGVFWTGATLTLGALVVLVRLLPESVDLMVHRGRDRDLARVNATLVRMRQEPLTSLSAATTDTGTATGADTAPRVRLSALLTGGQHRSTLLVWLAFFCTMFGFYFVNSWTPTLLADAGLSSDQAAGGGIALAIGGALGSILYGVVTARADQRLVLIGFTLLAAVAMATLVLSTAVLVVALFVGVLVGALVNGCVAGLYTVTPALYGTRTRGTGMGWAIGIGRIGAILAPLVTGRLVDADWGATQLYVGAALVLSVSAIAVALLPRGGSARPAGATRRAVTVRA</sequence>
<gene>
    <name evidence="7" type="ORF">JOE61_001649</name>
</gene>
<evidence type="ECO:0000256" key="2">
    <source>
        <dbReference type="ARBA" id="ARBA00022692"/>
    </source>
</evidence>
<keyword evidence="3 5" id="KW-1133">Transmembrane helix</keyword>
<accession>A0ABS2M9G7</accession>
<dbReference type="RefSeq" id="WP_193670008.1">
    <property type="nucleotide sequence ID" value="NZ_JACDTV010000011.1"/>
</dbReference>
<dbReference type="Proteomes" id="UP000732378">
    <property type="component" value="Unassembled WGS sequence"/>
</dbReference>
<dbReference type="InterPro" id="IPR011701">
    <property type="entry name" value="MFS"/>
</dbReference>
<evidence type="ECO:0000259" key="6">
    <source>
        <dbReference type="PROSITE" id="PS50850"/>
    </source>
</evidence>
<feature type="transmembrane region" description="Helical" evidence="5">
    <location>
        <begin position="93"/>
        <end position="111"/>
    </location>
</feature>
<feature type="transmembrane region" description="Helical" evidence="5">
    <location>
        <begin position="306"/>
        <end position="325"/>
    </location>
</feature>
<keyword evidence="2 5" id="KW-0812">Transmembrane</keyword>
<dbReference type="EMBL" id="JAFBBZ010000001">
    <property type="protein sequence ID" value="MBM7507835.1"/>
    <property type="molecule type" value="Genomic_DNA"/>
</dbReference>
<dbReference type="Pfam" id="PF07690">
    <property type="entry name" value="MFS_1"/>
    <property type="match status" value="1"/>
</dbReference>
<evidence type="ECO:0000313" key="7">
    <source>
        <dbReference type="EMBL" id="MBM7507835.1"/>
    </source>
</evidence>
<dbReference type="PANTHER" id="PTHR23508:SF10">
    <property type="entry name" value="CARBOXYLIC ACID TRANSPORTER PROTEIN HOMOLOG"/>
    <property type="match status" value="1"/>
</dbReference>
<keyword evidence="4 5" id="KW-0472">Membrane</keyword>
<evidence type="ECO:0000256" key="4">
    <source>
        <dbReference type="ARBA" id="ARBA00023136"/>
    </source>
</evidence>
<evidence type="ECO:0000256" key="1">
    <source>
        <dbReference type="ARBA" id="ARBA00004651"/>
    </source>
</evidence>
<feature type="transmembrane region" description="Helical" evidence="5">
    <location>
        <begin position="64"/>
        <end position="86"/>
    </location>
</feature>
<comment type="caution">
    <text evidence="7">The sequence shown here is derived from an EMBL/GenBank/DDBJ whole genome shotgun (WGS) entry which is preliminary data.</text>
</comment>
<evidence type="ECO:0000256" key="5">
    <source>
        <dbReference type="SAM" id="Phobius"/>
    </source>
</evidence>
<dbReference type="InterPro" id="IPR036259">
    <property type="entry name" value="MFS_trans_sf"/>
</dbReference>
<feature type="transmembrane region" description="Helical" evidence="5">
    <location>
        <begin position="332"/>
        <end position="351"/>
    </location>
</feature>
<dbReference type="PANTHER" id="PTHR23508">
    <property type="entry name" value="CARBOXYLIC ACID TRANSPORTER PROTEIN HOMOLOG"/>
    <property type="match status" value="1"/>
</dbReference>
<keyword evidence="8" id="KW-1185">Reference proteome</keyword>